<evidence type="ECO:0000313" key="2">
    <source>
        <dbReference type="Proteomes" id="UP001381693"/>
    </source>
</evidence>
<proteinExistence type="predicted"/>
<dbReference type="EMBL" id="JAXCGZ010013410">
    <property type="protein sequence ID" value="KAK7072595.1"/>
    <property type="molecule type" value="Genomic_DNA"/>
</dbReference>
<accession>A0AAN9A501</accession>
<name>A0AAN9A501_HALRR</name>
<dbReference type="AlphaFoldDB" id="A0AAN9A501"/>
<gene>
    <name evidence="1" type="ORF">SK128_003031</name>
</gene>
<sequence length="86" mass="9747">MEERMWTGSVQARVDEVQKRVPRDERVVVVEDFNGHVEEGNRGDNVMDVRKREYDFGRVGAGRFSKNDGNDSGKCICQDGEARGDV</sequence>
<dbReference type="Proteomes" id="UP001381693">
    <property type="component" value="Unassembled WGS sequence"/>
</dbReference>
<keyword evidence="2" id="KW-1185">Reference proteome</keyword>
<reference evidence="1 2" key="1">
    <citation type="submission" date="2023-11" db="EMBL/GenBank/DDBJ databases">
        <title>Halocaridina rubra genome assembly.</title>
        <authorList>
            <person name="Smith C."/>
        </authorList>
    </citation>
    <scope>NUCLEOTIDE SEQUENCE [LARGE SCALE GENOMIC DNA]</scope>
    <source>
        <strain evidence="1">EP-1</strain>
        <tissue evidence="1">Whole</tissue>
    </source>
</reference>
<comment type="caution">
    <text evidence="1">The sequence shown here is derived from an EMBL/GenBank/DDBJ whole genome shotgun (WGS) entry which is preliminary data.</text>
</comment>
<protein>
    <submittedName>
        <fullName evidence="1">Uncharacterized protein</fullName>
    </submittedName>
</protein>
<organism evidence="1 2">
    <name type="scientific">Halocaridina rubra</name>
    <name type="common">Hawaiian red shrimp</name>
    <dbReference type="NCBI Taxonomy" id="373956"/>
    <lineage>
        <taxon>Eukaryota</taxon>
        <taxon>Metazoa</taxon>
        <taxon>Ecdysozoa</taxon>
        <taxon>Arthropoda</taxon>
        <taxon>Crustacea</taxon>
        <taxon>Multicrustacea</taxon>
        <taxon>Malacostraca</taxon>
        <taxon>Eumalacostraca</taxon>
        <taxon>Eucarida</taxon>
        <taxon>Decapoda</taxon>
        <taxon>Pleocyemata</taxon>
        <taxon>Caridea</taxon>
        <taxon>Atyoidea</taxon>
        <taxon>Atyidae</taxon>
        <taxon>Halocaridina</taxon>
    </lineage>
</organism>
<evidence type="ECO:0000313" key="1">
    <source>
        <dbReference type="EMBL" id="KAK7072595.1"/>
    </source>
</evidence>